<feature type="domain" description="Inosine/uridine-preferring nucleoside hydrolase" evidence="3">
    <location>
        <begin position="28"/>
        <end position="326"/>
    </location>
</feature>
<evidence type="ECO:0000256" key="2">
    <source>
        <dbReference type="SAM" id="SignalP"/>
    </source>
</evidence>
<feature type="signal peptide" evidence="2">
    <location>
        <begin position="1"/>
        <end position="26"/>
    </location>
</feature>
<dbReference type="EMBL" id="CARXXK010000002">
    <property type="protein sequence ID" value="CAI6359337.1"/>
    <property type="molecule type" value="Genomic_DNA"/>
</dbReference>
<gene>
    <name evidence="4" type="ORF">MEUPH1_LOCUS14759</name>
</gene>
<dbReference type="Pfam" id="PF01156">
    <property type="entry name" value="IU_nuc_hydro"/>
    <property type="match status" value="1"/>
</dbReference>
<dbReference type="PANTHER" id="PTHR46190:SF1">
    <property type="entry name" value="SI:CH211-201H21.5"/>
    <property type="match status" value="1"/>
</dbReference>
<organism evidence="4 5">
    <name type="scientific">Macrosiphum euphorbiae</name>
    <name type="common">potato aphid</name>
    <dbReference type="NCBI Taxonomy" id="13131"/>
    <lineage>
        <taxon>Eukaryota</taxon>
        <taxon>Metazoa</taxon>
        <taxon>Ecdysozoa</taxon>
        <taxon>Arthropoda</taxon>
        <taxon>Hexapoda</taxon>
        <taxon>Insecta</taxon>
        <taxon>Pterygota</taxon>
        <taxon>Neoptera</taxon>
        <taxon>Paraneoptera</taxon>
        <taxon>Hemiptera</taxon>
        <taxon>Sternorrhyncha</taxon>
        <taxon>Aphidomorpha</taxon>
        <taxon>Aphidoidea</taxon>
        <taxon>Aphididae</taxon>
        <taxon>Macrosiphini</taxon>
        <taxon>Macrosiphum</taxon>
    </lineage>
</organism>
<reference evidence="4 5" key="1">
    <citation type="submission" date="2023-01" db="EMBL/GenBank/DDBJ databases">
        <authorList>
            <person name="Whitehead M."/>
        </authorList>
    </citation>
    <scope>NUCLEOTIDE SEQUENCE [LARGE SCALE GENOMIC DNA]</scope>
</reference>
<dbReference type="AlphaFoldDB" id="A0AAV0WUZ5"/>
<evidence type="ECO:0000256" key="1">
    <source>
        <dbReference type="ARBA" id="ARBA00009176"/>
    </source>
</evidence>
<name>A0AAV0WUZ5_9HEMI</name>
<dbReference type="Proteomes" id="UP001160148">
    <property type="component" value="Unassembled WGS sequence"/>
</dbReference>
<evidence type="ECO:0000313" key="4">
    <source>
        <dbReference type="EMBL" id="CAI6359337.1"/>
    </source>
</evidence>
<dbReference type="GO" id="GO:0016799">
    <property type="term" value="F:hydrolase activity, hydrolyzing N-glycosyl compounds"/>
    <property type="evidence" value="ECO:0007669"/>
    <property type="project" value="InterPro"/>
</dbReference>
<proteinExistence type="inferred from homology"/>
<comment type="caution">
    <text evidence="4">The sequence shown here is derived from an EMBL/GenBank/DDBJ whole genome shotgun (WGS) entry which is preliminary data.</text>
</comment>
<protein>
    <recommendedName>
        <fullName evidence="3">Inosine/uridine-preferring nucleoside hydrolase domain-containing protein</fullName>
    </recommendedName>
</protein>
<dbReference type="SUPFAM" id="SSF53590">
    <property type="entry name" value="Nucleoside hydrolase"/>
    <property type="match status" value="1"/>
</dbReference>
<sequence length="334" mass="36968">MMKKKELLIPIRLIVITILIGVKSDGQIVVDTDGGADDAMAILLLLTANAYYNDSYFNVEAITCVYGNSKLSDVEQNVLKTLSIANEIKIPVYSGASKPLTQNHTSDYFFGNDGFGDFEFDQEITSNIDRSKHAAVALIDLANTYPGELSIIVLGPTTNIALAISLDPTFVQKVKRFYVMGGSVSGYGNSRPGVEFNFGLDAESNFIFFNSTQEVDILLLPWEANLIIDIPMSWRTDVLGIIESKYMKFLNQAESKIRRTRTWQPCDSLIVAVMMWPNLITSSFLVNITPIMAGEARGGLLVDYAQATAKPKNVEVIDGIDIIEFQDILILYFS</sequence>
<dbReference type="InterPro" id="IPR036452">
    <property type="entry name" value="Ribo_hydro-like"/>
</dbReference>
<dbReference type="InterPro" id="IPR001910">
    <property type="entry name" value="Inosine/uridine_hydrolase_dom"/>
</dbReference>
<evidence type="ECO:0000313" key="5">
    <source>
        <dbReference type="Proteomes" id="UP001160148"/>
    </source>
</evidence>
<keyword evidence="2" id="KW-0732">Signal</keyword>
<dbReference type="InterPro" id="IPR052775">
    <property type="entry name" value="IUN_hydrolase"/>
</dbReference>
<comment type="similarity">
    <text evidence="1">Belongs to the IUNH family.</text>
</comment>
<feature type="chain" id="PRO_5043404377" description="Inosine/uridine-preferring nucleoside hydrolase domain-containing protein" evidence="2">
    <location>
        <begin position="27"/>
        <end position="334"/>
    </location>
</feature>
<accession>A0AAV0WUZ5</accession>
<keyword evidence="5" id="KW-1185">Reference proteome</keyword>
<dbReference type="Gene3D" id="3.90.245.10">
    <property type="entry name" value="Ribonucleoside hydrolase-like"/>
    <property type="match status" value="1"/>
</dbReference>
<dbReference type="PANTHER" id="PTHR46190">
    <property type="entry name" value="SI:CH211-201H21.5-RELATED"/>
    <property type="match status" value="1"/>
</dbReference>
<evidence type="ECO:0000259" key="3">
    <source>
        <dbReference type="Pfam" id="PF01156"/>
    </source>
</evidence>